<dbReference type="InterPro" id="IPR005495">
    <property type="entry name" value="LptG/LptF_permease"/>
</dbReference>
<evidence type="ECO:0000256" key="2">
    <source>
        <dbReference type="ARBA" id="ARBA00022475"/>
    </source>
</evidence>
<dbReference type="GO" id="GO:0015920">
    <property type="term" value="P:lipopolysaccharide transport"/>
    <property type="evidence" value="ECO:0007669"/>
    <property type="project" value="TreeGrafter"/>
</dbReference>
<evidence type="ECO:0000313" key="7">
    <source>
        <dbReference type="EMBL" id="TCP37785.1"/>
    </source>
</evidence>
<feature type="transmembrane region" description="Helical" evidence="6">
    <location>
        <begin position="344"/>
        <end position="365"/>
    </location>
</feature>
<dbReference type="PANTHER" id="PTHR33529">
    <property type="entry name" value="SLR0882 PROTEIN-RELATED"/>
    <property type="match status" value="1"/>
</dbReference>
<feature type="transmembrane region" description="Helical" evidence="6">
    <location>
        <begin position="289"/>
        <end position="309"/>
    </location>
</feature>
<dbReference type="InParanoid" id="A0A4R2PUG7"/>
<evidence type="ECO:0000256" key="4">
    <source>
        <dbReference type="ARBA" id="ARBA00022989"/>
    </source>
</evidence>
<accession>A0A4R2PUG7</accession>
<feature type="transmembrane region" description="Helical" evidence="6">
    <location>
        <begin position="315"/>
        <end position="332"/>
    </location>
</feature>
<dbReference type="PANTHER" id="PTHR33529:SF7">
    <property type="entry name" value="LIPOPOLYSACCHARIDE EXPORT SYSTEM PERMEASE PROTEIN LPTF"/>
    <property type="match status" value="1"/>
</dbReference>
<protein>
    <submittedName>
        <fullName evidence="7">Lipopolysaccharide export system permease protein</fullName>
    </submittedName>
</protein>
<reference evidence="7 8" key="1">
    <citation type="submission" date="2019-03" db="EMBL/GenBank/DDBJ databases">
        <title>Genomic Encyclopedia of Type Strains, Phase IV (KMG-IV): sequencing the most valuable type-strain genomes for metagenomic binning, comparative biology and taxonomic classification.</title>
        <authorList>
            <person name="Goeker M."/>
        </authorList>
    </citation>
    <scope>NUCLEOTIDE SEQUENCE [LARGE SCALE GENOMIC DNA]</scope>
    <source>
        <strain evidence="7 8">DSM 2132</strain>
    </source>
</reference>
<proteinExistence type="predicted"/>
<comment type="caution">
    <text evidence="7">The sequence shown here is derived from an EMBL/GenBank/DDBJ whole genome shotgun (WGS) entry which is preliminary data.</text>
</comment>
<dbReference type="FunCoup" id="A0A4R2PUG7">
    <property type="interactions" value="118"/>
</dbReference>
<organism evidence="7 8">
    <name type="scientific">Rhodothalassium salexigens DSM 2132</name>
    <dbReference type="NCBI Taxonomy" id="1188247"/>
    <lineage>
        <taxon>Bacteria</taxon>
        <taxon>Pseudomonadati</taxon>
        <taxon>Pseudomonadota</taxon>
        <taxon>Alphaproteobacteria</taxon>
        <taxon>Rhodothalassiales</taxon>
        <taxon>Rhodothalassiaceae</taxon>
        <taxon>Rhodothalassium</taxon>
    </lineage>
</organism>
<dbReference type="Proteomes" id="UP000295399">
    <property type="component" value="Unassembled WGS sequence"/>
</dbReference>
<dbReference type="RefSeq" id="WP_165878694.1">
    <property type="nucleotide sequence ID" value="NZ_JACIGF010000002.1"/>
</dbReference>
<dbReference type="Pfam" id="PF03739">
    <property type="entry name" value="LptF_LptG"/>
    <property type="match status" value="1"/>
</dbReference>
<name>A0A4R2PUG7_RHOSA</name>
<evidence type="ECO:0000256" key="5">
    <source>
        <dbReference type="ARBA" id="ARBA00023136"/>
    </source>
</evidence>
<evidence type="ECO:0000256" key="3">
    <source>
        <dbReference type="ARBA" id="ARBA00022692"/>
    </source>
</evidence>
<comment type="subcellular location">
    <subcellularLocation>
        <location evidence="1">Cell membrane</location>
        <topology evidence="1">Multi-pass membrane protein</topology>
    </subcellularLocation>
</comment>
<keyword evidence="3 6" id="KW-0812">Transmembrane</keyword>
<dbReference type="GO" id="GO:0043190">
    <property type="term" value="C:ATP-binding cassette (ABC) transporter complex"/>
    <property type="evidence" value="ECO:0007669"/>
    <property type="project" value="TreeGrafter"/>
</dbReference>
<keyword evidence="2" id="KW-1003">Cell membrane</keyword>
<keyword evidence="8" id="KW-1185">Reference proteome</keyword>
<dbReference type="EMBL" id="SLXO01000002">
    <property type="protein sequence ID" value="TCP37785.1"/>
    <property type="molecule type" value="Genomic_DNA"/>
</dbReference>
<gene>
    <name evidence="7" type="ORF">EV659_102192</name>
</gene>
<evidence type="ECO:0000256" key="6">
    <source>
        <dbReference type="SAM" id="Phobius"/>
    </source>
</evidence>
<dbReference type="AlphaFoldDB" id="A0A4R2PUG7"/>
<feature type="transmembrane region" description="Helical" evidence="6">
    <location>
        <begin position="58"/>
        <end position="82"/>
    </location>
</feature>
<keyword evidence="5 6" id="KW-0472">Membrane</keyword>
<feature type="transmembrane region" description="Helical" evidence="6">
    <location>
        <begin position="20"/>
        <end position="38"/>
    </location>
</feature>
<feature type="transmembrane region" description="Helical" evidence="6">
    <location>
        <begin position="108"/>
        <end position="126"/>
    </location>
</feature>
<sequence>MATPFIGRLDRYLAGEIARPFALTLLIAALLLVLERLLRLLDMIVQSQGAPDMVWRMLAALLPHYVGLALPLGLFIGTLAAFRRLSLSSELDALFAAGIAPGRLLRPVYAMTLAVVAVSILLTAYVQPLARYTFNRLVFEATGQALGGGLTPGRFYTLPDGITLFARGIGTDGDMRGVFLHRPSQGDRPEQTLTAARGQLLADPGGSRVVLDLAEGRMLRPAGDPPGAAAFERAEIPLFDSGLAAFRSRGALPREMTLRELAQTLAGAVPERVPGHMIAEVRAALHWRILYVLTFLPLPLLAVAVGPVAKRRAGLVRALVGLVIVIAYHEALQTGQSATRDGASPWLTMWPVFAGLCAIAGAFYARWRALPR</sequence>
<keyword evidence="4 6" id="KW-1133">Transmembrane helix</keyword>
<evidence type="ECO:0000256" key="1">
    <source>
        <dbReference type="ARBA" id="ARBA00004651"/>
    </source>
</evidence>
<evidence type="ECO:0000313" key="8">
    <source>
        <dbReference type="Proteomes" id="UP000295399"/>
    </source>
</evidence>